<evidence type="ECO:0000256" key="1">
    <source>
        <dbReference type="SAM" id="MobiDB-lite"/>
    </source>
</evidence>
<proteinExistence type="predicted"/>
<dbReference type="GeneID" id="40104353"/>
<name>A0A220NQS3_9CAUD</name>
<evidence type="ECO:0000313" key="2">
    <source>
        <dbReference type="EMBL" id="ASJ78986.1"/>
    </source>
</evidence>
<dbReference type="KEGG" id="vg:40104353"/>
<organism evidence="2 3">
    <name type="scientific">Corynebacterium phage Poushou</name>
    <dbReference type="NCBI Taxonomy" id="2015851"/>
    <lineage>
        <taxon>Viruses</taxon>
        <taxon>Duplodnaviria</taxon>
        <taxon>Heunggongvirae</taxon>
        <taxon>Uroviricota</taxon>
        <taxon>Caudoviricetes</taxon>
        <taxon>Poushouvirus</taxon>
        <taxon>Poushouvirus Poushou</taxon>
    </lineage>
</organism>
<dbReference type="EMBL" id="MF197383">
    <property type="protein sequence ID" value="ASJ78986.1"/>
    <property type="molecule type" value="Genomic_DNA"/>
</dbReference>
<feature type="region of interest" description="Disordered" evidence="1">
    <location>
        <begin position="93"/>
        <end position="115"/>
    </location>
</feature>
<sequence length="115" mass="12824">MNFDFSQFGESLTALIVALTGLLAGSAKLRSDKQAAQGDRFKQLEEKVDKIGAKLDAERAARRRSEDRAHRLSLGLASALSRLEDIYDWIRTGMRPPPPDTHDLSDLRKLIESDS</sequence>
<evidence type="ECO:0000313" key="3">
    <source>
        <dbReference type="Proteomes" id="UP000226097"/>
    </source>
</evidence>
<keyword evidence="3" id="KW-1185">Reference proteome</keyword>
<dbReference type="Proteomes" id="UP000226097">
    <property type="component" value="Segment"/>
</dbReference>
<dbReference type="RefSeq" id="YP_009626539.1">
    <property type="nucleotide sequence ID" value="NC_042139.2"/>
</dbReference>
<reference evidence="2" key="1">
    <citation type="submission" date="2017-06" db="EMBL/GenBank/DDBJ databases">
        <authorList>
            <person name="Guerrero Bustamante C.A."/>
            <person name="Bowman C.A."/>
            <person name="Russell D.A."/>
            <person name="Pope W.A."/>
            <person name="Jacobs-Sera D."/>
            <person name="Hatfull G.F."/>
        </authorList>
    </citation>
    <scope>NUCLEOTIDE SEQUENCE [LARGE SCALE GENOMIC DNA]</scope>
</reference>
<protein>
    <submittedName>
        <fullName evidence="2">Uncharacterized protein</fullName>
    </submittedName>
</protein>
<gene>
    <name evidence="2" type="primary">27</name>
    <name evidence="2" type="ORF">PBI_POUSHOU_27</name>
</gene>
<feature type="compositionally biased region" description="Basic and acidic residues" evidence="1">
    <location>
        <begin position="100"/>
        <end position="115"/>
    </location>
</feature>
<accession>A0A220NQS3</accession>